<dbReference type="AlphaFoldDB" id="A0A7C3F9P2"/>
<dbReference type="InterPro" id="IPR008254">
    <property type="entry name" value="Flavodoxin/NO_synth"/>
</dbReference>
<dbReference type="InterPro" id="IPR029039">
    <property type="entry name" value="Flavoprotein-like_sf"/>
</dbReference>
<dbReference type="GO" id="GO:0010181">
    <property type="term" value="F:FMN binding"/>
    <property type="evidence" value="ECO:0007669"/>
    <property type="project" value="InterPro"/>
</dbReference>
<evidence type="ECO:0000313" key="2">
    <source>
        <dbReference type="EMBL" id="HFK19887.1"/>
    </source>
</evidence>
<dbReference type="PROSITE" id="PS50902">
    <property type="entry name" value="FLAVODOXIN_LIKE"/>
    <property type="match status" value="1"/>
</dbReference>
<feature type="domain" description="Flavodoxin-like" evidence="1">
    <location>
        <begin position="5"/>
        <end position="150"/>
    </location>
</feature>
<accession>A0A7C3F9P2</accession>
<dbReference type="EMBL" id="DSTX01000001">
    <property type="protein sequence ID" value="HFK19887.1"/>
    <property type="molecule type" value="Genomic_DNA"/>
</dbReference>
<name>A0A7C3F9P2_9CREN</name>
<comment type="caution">
    <text evidence="2">The sequence shown here is derived from an EMBL/GenBank/DDBJ whole genome shotgun (WGS) entry which is preliminary data.</text>
</comment>
<dbReference type="Gene3D" id="3.40.50.360">
    <property type="match status" value="1"/>
</dbReference>
<protein>
    <recommendedName>
        <fullName evidence="1">Flavodoxin-like domain-containing protein</fullName>
    </recommendedName>
</protein>
<organism evidence="2">
    <name type="scientific">Candidatus Methanomethylicus mesodigestus</name>
    <dbReference type="NCBI Taxonomy" id="1867258"/>
    <lineage>
        <taxon>Archaea</taxon>
        <taxon>Thermoproteota</taxon>
        <taxon>Methanosuratincolia</taxon>
        <taxon>Candidatus Methanomethylicales</taxon>
        <taxon>Candidatus Methanomethylicaceae</taxon>
        <taxon>Candidatus Methanomethylicus</taxon>
    </lineage>
</organism>
<dbReference type="SUPFAM" id="SSF52218">
    <property type="entry name" value="Flavoproteins"/>
    <property type="match status" value="1"/>
</dbReference>
<reference evidence="2" key="1">
    <citation type="journal article" date="2020" name="mSystems">
        <title>Genome- and Community-Level Interaction Insights into Carbon Utilization and Element Cycling Functions of Hydrothermarchaeota in Hydrothermal Sediment.</title>
        <authorList>
            <person name="Zhou Z."/>
            <person name="Liu Y."/>
            <person name="Xu W."/>
            <person name="Pan J."/>
            <person name="Luo Z.H."/>
            <person name="Li M."/>
        </authorList>
    </citation>
    <scope>NUCLEOTIDE SEQUENCE [LARGE SCALE GENOMIC DNA]</scope>
    <source>
        <strain evidence="2">SpSt-468</strain>
    </source>
</reference>
<evidence type="ECO:0000259" key="1">
    <source>
        <dbReference type="PROSITE" id="PS50902"/>
    </source>
</evidence>
<gene>
    <name evidence="2" type="ORF">ENS19_01245</name>
</gene>
<sequence>MKVLIAFDTVSPSQLTKAVAMAIGDAFREKGIDADVRYFNDIEKPKVAEYECLIVGAPTMAFRPSKGISQFLDSMRGVALRGKRGAAFDTQVQTRISGNAAKGIEKRLREMGLEIFSPPLVVYVQGKGKNAWEFKAGELEKARAWAAEAANALLKQG</sequence>
<proteinExistence type="predicted"/>